<dbReference type="InterPro" id="IPR051469">
    <property type="entry name" value="FliN/MopA/SpaO"/>
</dbReference>
<keyword evidence="4" id="KW-1003">Cell membrane</keyword>
<proteinExistence type="inferred from homology"/>
<comment type="subcellular location">
    <subcellularLocation>
        <location evidence="1">Cell membrane</location>
        <topology evidence="1">Peripheral membrane protein</topology>
        <orientation evidence="1">Cytoplasmic side</orientation>
    </subcellularLocation>
</comment>
<evidence type="ECO:0000256" key="2">
    <source>
        <dbReference type="ARBA" id="ARBA00009226"/>
    </source>
</evidence>
<organism evidence="9 10">
    <name type="scientific">Pelagerythrobacter marensis</name>
    <dbReference type="NCBI Taxonomy" id="543877"/>
    <lineage>
        <taxon>Bacteria</taxon>
        <taxon>Pseudomonadati</taxon>
        <taxon>Pseudomonadota</taxon>
        <taxon>Alphaproteobacteria</taxon>
        <taxon>Sphingomonadales</taxon>
        <taxon>Erythrobacteraceae</taxon>
        <taxon>Pelagerythrobacter</taxon>
    </lineage>
</organism>
<dbReference type="InterPro" id="IPR001543">
    <property type="entry name" value="FliN-like_C"/>
</dbReference>
<evidence type="ECO:0000259" key="8">
    <source>
        <dbReference type="Pfam" id="PF01052"/>
    </source>
</evidence>
<dbReference type="Gene3D" id="2.30.330.10">
    <property type="entry name" value="SpoA-like"/>
    <property type="match status" value="1"/>
</dbReference>
<protein>
    <recommendedName>
        <fullName evidence="3">Flagellar motor switch protein FliN</fullName>
    </recommendedName>
</protein>
<dbReference type="PANTHER" id="PTHR43484">
    <property type="match status" value="1"/>
</dbReference>
<dbReference type="InterPro" id="IPR036429">
    <property type="entry name" value="SpoA-like_sf"/>
</dbReference>
<feature type="domain" description="Flagellar motor switch protein FliN-like C-terminal" evidence="8">
    <location>
        <begin position="22"/>
        <end position="90"/>
    </location>
</feature>
<dbReference type="Pfam" id="PF01052">
    <property type="entry name" value="FliMN_C"/>
    <property type="match status" value="1"/>
</dbReference>
<evidence type="ECO:0000256" key="6">
    <source>
        <dbReference type="ARBA" id="ARBA00022779"/>
    </source>
</evidence>
<sequence length="92" mass="9850">MVDEQSPSPLRDVSTSGARRFVDHVDVEVEVFLGGARLTIAEMTALAEGAVVEVDRLISEAVDIRVNGKVIARGEIVTVGDKFGVRVTQIGE</sequence>
<dbReference type="RefSeq" id="WP_338446510.1">
    <property type="nucleotide sequence ID" value="NZ_CP144918.1"/>
</dbReference>
<dbReference type="InterPro" id="IPR001172">
    <property type="entry name" value="FliN_T3SS_HrcQb"/>
</dbReference>
<comment type="similarity">
    <text evidence="2">Belongs to the FliN/MopA/SpaO family.</text>
</comment>
<evidence type="ECO:0000256" key="3">
    <source>
        <dbReference type="ARBA" id="ARBA00021897"/>
    </source>
</evidence>
<keyword evidence="9" id="KW-0282">Flagellum</keyword>
<keyword evidence="9" id="KW-0966">Cell projection</keyword>
<evidence type="ECO:0000256" key="1">
    <source>
        <dbReference type="ARBA" id="ARBA00004413"/>
    </source>
</evidence>
<keyword evidence="10" id="KW-1185">Reference proteome</keyword>
<dbReference type="PANTHER" id="PTHR43484:SF1">
    <property type="entry name" value="FLAGELLAR MOTOR SWITCH PROTEIN FLIN"/>
    <property type="match status" value="1"/>
</dbReference>
<reference evidence="9 10" key="1">
    <citation type="submission" date="2024-02" db="EMBL/GenBank/DDBJ databases">
        <title>The whole genome sequence of five bacterial samples isolated from Abu Dhabi Sabkha-shore region.</title>
        <authorList>
            <person name="Sudalaimuthuasari N."/>
            <person name="Sarfraz B."/>
            <person name="Tuyisabe J.D."/>
            <person name="Mugisha Ntwali L.D.M."/>
            <person name="Ali A.I.A.A."/>
            <person name="Almansoori S.Z.A."/>
            <person name="Alajami H.S.A."/>
            <person name="Almeqbaali A.A.S."/>
            <person name="Kundu B."/>
            <person name="Saeed E.E."/>
            <person name="Sukumarinath V."/>
            <person name="Mishra A.K."/>
            <person name="Hazzouri K.M."/>
            <person name="Almaskari R."/>
            <person name="Sharma A.K."/>
            <person name="Amiri K.M.A."/>
        </authorList>
    </citation>
    <scope>NUCLEOTIDE SEQUENCE [LARGE SCALE GENOMIC DNA]</scope>
    <source>
        <strain evidence="10">kcgeb_sd</strain>
    </source>
</reference>
<keyword evidence="5" id="KW-0145">Chemotaxis</keyword>
<dbReference type="Proteomes" id="UP001335183">
    <property type="component" value="Chromosome"/>
</dbReference>
<evidence type="ECO:0000313" key="9">
    <source>
        <dbReference type="EMBL" id="WWA47620.1"/>
    </source>
</evidence>
<evidence type="ECO:0000313" key="10">
    <source>
        <dbReference type="Proteomes" id="UP001335183"/>
    </source>
</evidence>
<keyword evidence="7" id="KW-0472">Membrane</keyword>
<keyword evidence="9" id="KW-0969">Cilium</keyword>
<dbReference type="PRINTS" id="PR00956">
    <property type="entry name" value="FLGMOTORFLIN"/>
</dbReference>
<evidence type="ECO:0000256" key="4">
    <source>
        <dbReference type="ARBA" id="ARBA00022475"/>
    </source>
</evidence>
<dbReference type="SUPFAM" id="SSF101801">
    <property type="entry name" value="Surface presentation of antigens (SPOA)"/>
    <property type="match status" value="1"/>
</dbReference>
<name>A0ABZ2D3J5_9SPHN</name>
<accession>A0ABZ2D3J5</accession>
<keyword evidence="6" id="KW-0283">Flagellar rotation</keyword>
<evidence type="ECO:0000256" key="7">
    <source>
        <dbReference type="ARBA" id="ARBA00023136"/>
    </source>
</evidence>
<gene>
    <name evidence="9" type="ORF">V5F89_01555</name>
</gene>
<evidence type="ECO:0000256" key="5">
    <source>
        <dbReference type="ARBA" id="ARBA00022500"/>
    </source>
</evidence>
<dbReference type="EMBL" id="CP144918">
    <property type="protein sequence ID" value="WWA47620.1"/>
    <property type="molecule type" value="Genomic_DNA"/>
</dbReference>